<dbReference type="OrthoDB" id="5425556at2759"/>
<dbReference type="EMBL" id="MU006561">
    <property type="protein sequence ID" value="KAF2751764.1"/>
    <property type="molecule type" value="Genomic_DNA"/>
</dbReference>
<dbReference type="Proteomes" id="UP000799440">
    <property type="component" value="Unassembled WGS sequence"/>
</dbReference>
<reference evidence="2" key="1">
    <citation type="journal article" date="2020" name="Stud. Mycol.">
        <title>101 Dothideomycetes genomes: a test case for predicting lifestyles and emergence of pathogens.</title>
        <authorList>
            <person name="Haridas S."/>
            <person name="Albert R."/>
            <person name="Binder M."/>
            <person name="Bloem J."/>
            <person name="Labutti K."/>
            <person name="Salamov A."/>
            <person name="Andreopoulos B."/>
            <person name="Baker S."/>
            <person name="Barry K."/>
            <person name="Bills G."/>
            <person name="Bluhm B."/>
            <person name="Cannon C."/>
            <person name="Castanera R."/>
            <person name="Culley D."/>
            <person name="Daum C."/>
            <person name="Ezra D."/>
            <person name="Gonzalez J."/>
            <person name="Henrissat B."/>
            <person name="Kuo A."/>
            <person name="Liang C."/>
            <person name="Lipzen A."/>
            <person name="Lutzoni F."/>
            <person name="Magnuson J."/>
            <person name="Mondo S."/>
            <person name="Nolan M."/>
            <person name="Ohm R."/>
            <person name="Pangilinan J."/>
            <person name="Park H.-J."/>
            <person name="Ramirez L."/>
            <person name="Alfaro M."/>
            <person name="Sun H."/>
            <person name="Tritt A."/>
            <person name="Yoshinaga Y."/>
            <person name="Zwiers L.-H."/>
            <person name="Turgeon B."/>
            <person name="Goodwin S."/>
            <person name="Spatafora J."/>
            <person name="Crous P."/>
            <person name="Grigoriev I."/>
        </authorList>
    </citation>
    <scope>NUCLEOTIDE SEQUENCE</scope>
    <source>
        <strain evidence="2">CBS 119925</strain>
    </source>
</reference>
<dbReference type="SUPFAM" id="SSF81383">
    <property type="entry name" value="F-box domain"/>
    <property type="match status" value="1"/>
</dbReference>
<dbReference type="SUPFAM" id="SSF52047">
    <property type="entry name" value="RNI-like"/>
    <property type="match status" value="1"/>
</dbReference>
<evidence type="ECO:0000313" key="3">
    <source>
        <dbReference type="Proteomes" id="UP000799440"/>
    </source>
</evidence>
<dbReference type="AlphaFoldDB" id="A0A6A6VPQ8"/>
<evidence type="ECO:0000313" key="2">
    <source>
        <dbReference type="EMBL" id="KAF2751764.1"/>
    </source>
</evidence>
<gene>
    <name evidence="2" type="ORF">M011DRAFT_394211</name>
</gene>
<organism evidence="2 3">
    <name type="scientific">Sporormia fimetaria CBS 119925</name>
    <dbReference type="NCBI Taxonomy" id="1340428"/>
    <lineage>
        <taxon>Eukaryota</taxon>
        <taxon>Fungi</taxon>
        <taxon>Dikarya</taxon>
        <taxon>Ascomycota</taxon>
        <taxon>Pezizomycotina</taxon>
        <taxon>Dothideomycetes</taxon>
        <taxon>Pleosporomycetidae</taxon>
        <taxon>Pleosporales</taxon>
        <taxon>Sporormiaceae</taxon>
        <taxon>Sporormia</taxon>
    </lineage>
</organism>
<dbReference type="CDD" id="cd09917">
    <property type="entry name" value="F-box_SF"/>
    <property type="match status" value="1"/>
</dbReference>
<dbReference type="PROSITE" id="PS50181">
    <property type="entry name" value="FBOX"/>
    <property type="match status" value="1"/>
</dbReference>
<feature type="domain" description="F-box" evidence="1">
    <location>
        <begin position="2"/>
        <end position="32"/>
    </location>
</feature>
<dbReference type="InterPro" id="IPR036047">
    <property type="entry name" value="F-box-like_dom_sf"/>
</dbReference>
<accession>A0A6A6VPQ8</accession>
<proteinExistence type="predicted"/>
<evidence type="ECO:0000259" key="1">
    <source>
        <dbReference type="PROSITE" id="PS50181"/>
    </source>
</evidence>
<dbReference type="Gene3D" id="3.80.10.10">
    <property type="entry name" value="Ribonuclease Inhibitor"/>
    <property type="match status" value="1"/>
</dbReference>
<keyword evidence="3" id="KW-1185">Reference proteome</keyword>
<protein>
    <recommendedName>
        <fullName evidence="1">F-box domain-containing protein</fullName>
    </recommendedName>
</protein>
<sequence length="310" mass="34755">MSTLLLQLPPEILLSVLSFLPIKALLCFSLTCHYSLSLASSGLHSLSLGIYTSRTAVDRIENRDPYRVSVSISEARYLDCRTLLSFHTALVDSVLVRYDMALRNLDLTLWNLTIPIANTLACLPALRAISIRIDNFAQLRHMSHRLQASQRHEQREAWQFLAKTAVWAPRLLALRVEGAELSSSQLFTLLRGNQMCRELWLCKCPQVGPDLWNFLSNEWETDHDYLRILGVMRCGGQLGGDALDAIGKLRGLQFLSLKGSCGLDRGIVQERNAQVWRIPELIPPEAPPALVTSLQPGVIEVDPLYLVAED</sequence>
<dbReference type="InterPro" id="IPR032675">
    <property type="entry name" value="LRR_dom_sf"/>
</dbReference>
<dbReference type="Pfam" id="PF12937">
    <property type="entry name" value="F-box-like"/>
    <property type="match status" value="1"/>
</dbReference>
<dbReference type="InterPro" id="IPR001810">
    <property type="entry name" value="F-box_dom"/>
</dbReference>
<name>A0A6A6VPQ8_9PLEO</name>